<dbReference type="AlphaFoldDB" id="A0A1G9IGU1"/>
<dbReference type="RefSeq" id="WP_089884272.1">
    <property type="nucleotide sequence ID" value="NZ_FNGV01000001.1"/>
</dbReference>
<name>A0A1G9IGU1_9FLAO</name>
<protein>
    <submittedName>
        <fullName evidence="3">Helix-turn-helix</fullName>
    </submittedName>
</protein>
<evidence type="ECO:0000313" key="3">
    <source>
        <dbReference type="EMBL" id="SDL24322.1"/>
    </source>
</evidence>
<dbReference type="OrthoDB" id="9796786at2"/>
<evidence type="ECO:0000313" key="4">
    <source>
        <dbReference type="Proteomes" id="UP000199440"/>
    </source>
</evidence>
<dbReference type="PROSITE" id="PS50943">
    <property type="entry name" value="HTH_CROC1"/>
    <property type="match status" value="1"/>
</dbReference>
<sequence>MIKNEKQYRITKNELKKFKDALVLLKKSNVTDIHPLLIKAQYDSIESQIQELEEEVLEYEKLKSGEVKKIVIDINDISTGLINARIARGYNHEKLADLLGIKAQQIQKYESENYTKTSLNRLLEIIKILEIGGETVLSLSNRKIERSSFKFSLPPNVDTEGIGRIIRDKHVPFEIC</sequence>
<evidence type="ECO:0000256" key="1">
    <source>
        <dbReference type="SAM" id="Coils"/>
    </source>
</evidence>
<dbReference type="EMBL" id="FNGV01000001">
    <property type="protein sequence ID" value="SDL24322.1"/>
    <property type="molecule type" value="Genomic_DNA"/>
</dbReference>
<dbReference type="SMART" id="SM00530">
    <property type="entry name" value="HTH_XRE"/>
    <property type="match status" value="1"/>
</dbReference>
<dbReference type="Proteomes" id="UP000199440">
    <property type="component" value="Unassembled WGS sequence"/>
</dbReference>
<dbReference type="GO" id="GO:0003677">
    <property type="term" value="F:DNA binding"/>
    <property type="evidence" value="ECO:0007669"/>
    <property type="project" value="InterPro"/>
</dbReference>
<feature type="domain" description="HTH cro/C1-type" evidence="2">
    <location>
        <begin position="81"/>
        <end position="136"/>
    </location>
</feature>
<keyword evidence="1" id="KW-0175">Coiled coil</keyword>
<dbReference type="STRING" id="192904.SAMN04488514_101131"/>
<accession>A0A1G9IGU1</accession>
<dbReference type="Pfam" id="PF01381">
    <property type="entry name" value="HTH_3"/>
    <property type="match status" value="1"/>
</dbReference>
<dbReference type="SUPFAM" id="SSF47413">
    <property type="entry name" value="lambda repressor-like DNA-binding domains"/>
    <property type="match status" value="1"/>
</dbReference>
<evidence type="ECO:0000259" key="2">
    <source>
        <dbReference type="PROSITE" id="PS50943"/>
    </source>
</evidence>
<dbReference type="CDD" id="cd00093">
    <property type="entry name" value="HTH_XRE"/>
    <property type="match status" value="1"/>
</dbReference>
<gene>
    <name evidence="3" type="ORF">SAMN04488514_101131</name>
</gene>
<dbReference type="InterPro" id="IPR001387">
    <property type="entry name" value="Cro/C1-type_HTH"/>
</dbReference>
<organism evidence="3 4">
    <name type="scientific">Kriegella aquimaris</name>
    <dbReference type="NCBI Taxonomy" id="192904"/>
    <lineage>
        <taxon>Bacteria</taxon>
        <taxon>Pseudomonadati</taxon>
        <taxon>Bacteroidota</taxon>
        <taxon>Flavobacteriia</taxon>
        <taxon>Flavobacteriales</taxon>
        <taxon>Flavobacteriaceae</taxon>
        <taxon>Kriegella</taxon>
    </lineage>
</organism>
<proteinExistence type="predicted"/>
<keyword evidence="4" id="KW-1185">Reference proteome</keyword>
<dbReference type="Gene3D" id="1.10.260.40">
    <property type="entry name" value="lambda repressor-like DNA-binding domains"/>
    <property type="match status" value="1"/>
</dbReference>
<reference evidence="3 4" key="1">
    <citation type="submission" date="2016-10" db="EMBL/GenBank/DDBJ databases">
        <authorList>
            <person name="de Groot N.N."/>
        </authorList>
    </citation>
    <scope>NUCLEOTIDE SEQUENCE [LARGE SCALE GENOMIC DNA]</scope>
    <source>
        <strain evidence="3 4">DSM 19886</strain>
    </source>
</reference>
<dbReference type="InterPro" id="IPR010982">
    <property type="entry name" value="Lambda_DNA-bd_dom_sf"/>
</dbReference>
<feature type="coiled-coil region" evidence="1">
    <location>
        <begin position="42"/>
        <end position="69"/>
    </location>
</feature>